<sequence>FIYLSYEFDRLDGLVAVWRDECSEMGKQLDSLPDLITFGVAPVIMLYSVGFRTPVDQTVLIFYVLCGVARLARFNITADTIPKNEHGRALYYEGITISYAALVISTAVAVYCWIGRTSEDYVLMVLFIGTWSEFHPAIIPVIAIGAAMVSKRLKLPGV</sequence>
<keyword evidence="3" id="KW-1185">Reference proteome</keyword>
<keyword evidence="1" id="KW-0812">Transmembrane</keyword>
<reference evidence="2" key="1">
    <citation type="journal article" date="2020" name="Stud. Mycol.">
        <title>101 Dothideomycetes genomes: a test case for predicting lifestyles and emergence of pathogens.</title>
        <authorList>
            <person name="Haridas S."/>
            <person name="Albert R."/>
            <person name="Binder M."/>
            <person name="Bloem J."/>
            <person name="Labutti K."/>
            <person name="Salamov A."/>
            <person name="Andreopoulos B."/>
            <person name="Baker S."/>
            <person name="Barry K."/>
            <person name="Bills G."/>
            <person name="Bluhm B."/>
            <person name="Cannon C."/>
            <person name="Castanera R."/>
            <person name="Culley D."/>
            <person name="Daum C."/>
            <person name="Ezra D."/>
            <person name="Gonzalez J."/>
            <person name="Henrissat B."/>
            <person name="Kuo A."/>
            <person name="Liang C."/>
            <person name="Lipzen A."/>
            <person name="Lutzoni F."/>
            <person name="Magnuson J."/>
            <person name="Mondo S."/>
            <person name="Nolan M."/>
            <person name="Ohm R."/>
            <person name="Pangilinan J."/>
            <person name="Park H.-J."/>
            <person name="Ramirez L."/>
            <person name="Alfaro M."/>
            <person name="Sun H."/>
            <person name="Tritt A."/>
            <person name="Yoshinaga Y."/>
            <person name="Zwiers L.-H."/>
            <person name="Turgeon B."/>
            <person name="Goodwin S."/>
            <person name="Spatafora J."/>
            <person name="Crous P."/>
            <person name="Grigoriev I."/>
        </authorList>
    </citation>
    <scope>NUCLEOTIDE SEQUENCE</scope>
    <source>
        <strain evidence="2">CBS 175.79</strain>
    </source>
</reference>
<dbReference type="OrthoDB" id="3558741at2759"/>
<dbReference type="AlphaFoldDB" id="A0A6A5XD22"/>
<gene>
    <name evidence="2" type="ORF">BU24DRAFT_355217</name>
</gene>
<organism evidence="2 3">
    <name type="scientific">Aaosphaeria arxii CBS 175.79</name>
    <dbReference type="NCBI Taxonomy" id="1450172"/>
    <lineage>
        <taxon>Eukaryota</taxon>
        <taxon>Fungi</taxon>
        <taxon>Dikarya</taxon>
        <taxon>Ascomycota</taxon>
        <taxon>Pezizomycotina</taxon>
        <taxon>Dothideomycetes</taxon>
        <taxon>Pleosporomycetidae</taxon>
        <taxon>Pleosporales</taxon>
        <taxon>Pleosporales incertae sedis</taxon>
        <taxon>Aaosphaeria</taxon>
    </lineage>
</organism>
<feature type="transmembrane region" description="Helical" evidence="1">
    <location>
        <begin position="96"/>
        <end position="114"/>
    </location>
</feature>
<dbReference type="Proteomes" id="UP000799778">
    <property type="component" value="Unassembled WGS sequence"/>
</dbReference>
<dbReference type="GO" id="GO:0008654">
    <property type="term" value="P:phospholipid biosynthetic process"/>
    <property type="evidence" value="ECO:0007669"/>
    <property type="project" value="InterPro"/>
</dbReference>
<evidence type="ECO:0000313" key="2">
    <source>
        <dbReference type="EMBL" id="KAF2010801.1"/>
    </source>
</evidence>
<feature type="transmembrane region" description="Helical" evidence="1">
    <location>
        <begin position="121"/>
        <end position="149"/>
    </location>
</feature>
<feature type="non-terminal residue" evidence="2">
    <location>
        <position position="1"/>
    </location>
</feature>
<dbReference type="Pfam" id="PF01066">
    <property type="entry name" value="CDP-OH_P_transf"/>
    <property type="match status" value="1"/>
</dbReference>
<dbReference type="RefSeq" id="XP_033379140.1">
    <property type="nucleotide sequence ID" value="XM_033523843.1"/>
</dbReference>
<dbReference type="GO" id="GO:0016780">
    <property type="term" value="F:phosphotransferase activity, for other substituted phosphate groups"/>
    <property type="evidence" value="ECO:0007669"/>
    <property type="project" value="InterPro"/>
</dbReference>
<dbReference type="EMBL" id="ML978075">
    <property type="protein sequence ID" value="KAF2010801.1"/>
    <property type="molecule type" value="Genomic_DNA"/>
</dbReference>
<feature type="transmembrane region" description="Helical" evidence="1">
    <location>
        <begin position="58"/>
        <end position="76"/>
    </location>
</feature>
<keyword evidence="1" id="KW-0472">Membrane</keyword>
<evidence type="ECO:0000313" key="3">
    <source>
        <dbReference type="Proteomes" id="UP000799778"/>
    </source>
</evidence>
<dbReference type="InterPro" id="IPR043130">
    <property type="entry name" value="CDP-OH_PTrfase_TM_dom"/>
</dbReference>
<proteinExistence type="predicted"/>
<dbReference type="GeneID" id="54281240"/>
<feature type="transmembrane region" description="Helical" evidence="1">
    <location>
        <begin position="35"/>
        <end position="51"/>
    </location>
</feature>
<protein>
    <submittedName>
        <fullName evidence="2">CDP-diacylglycerol-serine O-phosphatidyltransferase</fullName>
    </submittedName>
</protein>
<keyword evidence="1" id="KW-1133">Transmembrane helix</keyword>
<name>A0A6A5XD22_9PLEO</name>
<keyword evidence="2" id="KW-0808">Transferase</keyword>
<accession>A0A6A5XD22</accession>
<dbReference type="GO" id="GO:0016020">
    <property type="term" value="C:membrane"/>
    <property type="evidence" value="ECO:0007669"/>
    <property type="project" value="InterPro"/>
</dbReference>
<dbReference type="Gene3D" id="1.20.120.1760">
    <property type="match status" value="1"/>
</dbReference>
<evidence type="ECO:0000256" key="1">
    <source>
        <dbReference type="SAM" id="Phobius"/>
    </source>
</evidence>
<dbReference type="InterPro" id="IPR000462">
    <property type="entry name" value="CDP-OH_P_trans"/>
</dbReference>